<dbReference type="EMBL" id="HBEP01001308">
    <property type="protein sequence ID" value="CAD8467492.1"/>
    <property type="molecule type" value="Transcribed_RNA"/>
</dbReference>
<name>A0A7S0DY40_9EUKA</name>
<feature type="compositionally biased region" description="Gly residues" evidence="1">
    <location>
        <begin position="122"/>
        <end position="131"/>
    </location>
</feature>
<sequence>MSNGVAIGATSESMWAVASGVTLLLASLQLRDSPAGAASSCRPALVRQLEPELPLLLRGGARRNTHKRKKTMSLRDFRVDDQNEYYAGGLDENGGGSATCLIYPGEEEFDNATAANATASAAGGGGGGGNSTGADASSAESEEPPVSKYTGSARSLD</sequence>
<gene>
    <name evidence="2" type="ORF">PANT1444_LOCUS741</name>
</gene>
<reference evidence="2" key="1">
    <citation type="submission" date="2021-01" db="EMBL/GenBank/DDBJ databases">
        <authorList>
            <person name="Corre E."/>
            <person name="Pelletier E."/>
            <person name="Niang G."/>
            <person name="Scheremetjew M."/>
            <person name="Finn R."/>
            <person name="Kale V."/>
            <person name="Holt S."/>
            <person name="Cochrane G."/>
            <person name="Meng A."/>
            <person name="Brown T."/>
            <person name="Cohen L."/>
        </authorList>
    </citation>
    <scope>NUCLEOTIDE SEQUENCE</scope>
    <source>
        <strain evidence="2">CCMP1374</strain>
    </source>
</reference>
<dbReference type="AlphaFoldDB" id="A0A7S0DY40"/>
<organism evidence="2">
    <name type="scientific">Phaeocystis antarctica</name>
    <dbReference type="NCBI Taxonomy" id="33657"/>
    <lineage>
        <taxon>Eukaryota</taxon>
        <taxon>Haptista</taxon>
        <taxon>Haptophyta</taxon>
        <taxon>Prymnesiophyceae</taxon>
        <taxon>Phaeocystales</taxon>
        <taxon>Phaeocystaceae</taxon>
        <taxon>Phaeocystis</taxon>
    </lineage>
</organism>
<accession>A0A7S0DY40</accession>
<protein>
    <submittedName>
        <fullName evidence="2">Uncharacterized protein</fullName>
    </submittedName>
</protein>
<proteinExistence type="predicted"/>
<feature type="region of interest" description="Disordered" evidence="1">
    <location>
        <begin position="114"/>
        <end position="157"/>
    </location>
</feature>
<evidence type="ECO:0000256" key="1">
    <source>
        <dbReference type="SAM" id="MobiDB-lite"/>
    </source>
</evidence>
<evidence type="ECO:0000313" key="2">
    <source>
        <dbReference type="EMBL" id="CAD8467492.1"/>
    </source>
</evidence>